<evidence type="ECO:0000259" key="2">
    <source>
        <dbReference type="Pfam" id="PF07734"/>
    </source>
</evidence>
<dbReference type="InterPro" id="IPR055290">
    <property type="entry name" value="At3g26010-like"/>
</dbReference>
<name>A0AAF0WCZ0_DAUCS</name>
<feature type="domain" description="F-box" evidence="1">
    <location>
        <begin position="35"/>
        <end position="68"/>
    </location>
</feature>
<dbReference type="PANTHER" id="PTHR35546">
    <property type="entry name" value="F-BOX PROTEIN INTERACTION DOMAIN PROTEIN-RELATED"/>
    <property type="match status" value="1"/>
</dbReference>
<sequence>MAEAVSRSLTSDCTQFASLSLSLNSSSAHAVISNHDLLSEILSYVPVRPLICFQLVSKQWLSLITSTQFALLHYRRRRWTSPPSAIFLESEFLLSRGFETHMLFVHLNRDKIHKNPFRYSSFSHDSFDPKKVLIMQSCHGLLLCRTGIVVTQVPLHPRGLFHKNFYVYNPTTNQLATIDLNWSTRVTIHAAVLDFDPSKSPHYKVVFCVSTPRTRAHQRRFVIYHSETKTWKLSALHSFVPHIILSMSNFAYFKGSIYWIITLNVNLVLSYNVDADTSATLPSPTQKGSTFGRRSLYFGESAGHLHIAEVFACAASSLDVYELNPDRSGWFIKFKVDLDQLSKDFPVMSDNRFTSVNEYAFCVLSLVRGREDFDEDSVLVLEVPGKVIVYNLVDQSWKEVYNFCPADKARGWPCGNFKAIDYNGSLAPASFW</sequence>
<reference evidence="3" key="2">
    <citation type="submission" date="2022-03" db="EMBL/GenBank/DDBJ databases">
        <title>Draft title - Genomic analysis of global carrot germplasm unveils the trajectory of domestication and the origin of high carotenoid orange carrot.</title>
        <authorList>
            <person name="Iorizzo M."/>
            <person name="Ellison S."/>
            <person name="Senalik D."/>
            <person name="Macko-Podgorni A."/>
            <person name="Grzebelus D."/>
            <person name="Bostan H."/>
            <person name="Rolling W."/>
            <person name="Curaba J."/>
            <person name="Simon P."/>
        </authorList>
    </citation>
    <scope>NUCLEOTIDE SEQUENCE</scope>
    <source>
        <tissue evidence="3">Leaf</tissue>
    </source>
</reference>
<evidence type="ECO:0000313" key="4">
    <source>
        <dbReference type="Proteomes" id="UP000077755"/>
    </source>
</evidence>
<dbReference type="Pfam" id="PF07734">
    <property type="entry name" value="FBA_1"/>
    <property type="match status" value="1"/>
</dbReference>
<gene>
    <name evidence="3" type="ORF">DCAR_0206542</name>
</gene>
<evidence type="ECO:0008006" key="5">
    <source>
        <dbReference type="Google" id="ProtNLM"/>
    </source>
</evidence>
<dbReference type="AlphaFoldDB" id="A0AAF0WCZ0"/>
<keyword evidence="4" id="KW-1185">Reference proteome</keyword>
<dbReference type="SUPFAM" id="SSF81383">
    <property type="entry name" value="F-box domain"/>
    <property type="match status" value="1"/>
</dbReference>
<dbReference type="InterPro" id="IPR006527">
    <property type="entry name" value="F-box-assoc_dom_typ1"/>
</dbReference>
<dbReference type="InterPro" id="IPR017451">
    <property type="entry name" value="F-box-assoc_interact_dom"/>
</dbReference>
<dbReference type="Proteomes" id="UP000077755">
    <property type="component" value="Chromosome 2"/>
</dbReference>
<protein>
    <recommendedName>
        <fullName evidence="5">F-box domain-containing protein</fullName>
    </recommendedName>
</protein>
<organism evidence="3 4">
    <name type="scientific">Daucus carota subsp. sativus</name>
    <name type="common">Carrot</name>
    <dbReference type="NCBI Taxonomy" id="79200"/>
    <lineage>
        <taxon>Eukaryota</taxon>
        <taxon>Viridiplantae</taxon>
        <taxon>Streptophyta</taxon>
        <taxon>Embryophyta</taxon>
        <taxon>Tracheophyta</taxon>
        <taxon>Spermatophyta</taxon>
        <taxon>Magnoliopsida</taxon>
        <taxon>eudicotyledons</taxon>
        <taxon>Gunneridae</taxon>
        <taxon>Pentapetalae</taxon>
        <taxon>asterids</taxon>
        <taxon>campanulids</taxon>
        <taxon>Apiales</taxon>
        <taxon>Apiaceae</taxon>
        <taxon>Apioideae</taxon>
        <taxon>Scandiceae</taxon>
        <taxon>Daucinae</taxon>
        <taxon>Daucus</taxon>
        <taxon>Daucus sect. Daucus</taxon>
    </lineage>
</organism>
<feature type="domain" description="F-box associated beta-propeller type 1" evidence="2">
    <location>
        <begin position="120"/>
        <end position="288"/>
    </location>
</feature>
<reference evidence="3" key="1">
    <citation type="journal article" date="2016" name="Nat. Genet.">
        <title>A high-quality carrot genome assembly provides new insights into carotenoid accumulation and asterid genome evolution.</title>
        <authorList>
            <person name="Iorizzo M."/>
            <person name="Ellison S."/>
            <person name="Senalik D."/>
            <person name="Zeng P."/>
            <person name="Satapoomin P."/>
            <person name="Huang J."/>
            <person name="Bowman M."/>
            <person name="Iovene M."/>
            <person name="Sanseverino W."/>
            <person name="Cavagnaro P."/>
            <person name="Yildiz M."/>
            <person name="Macko-Podgorni A."/>
            <person name="Moranska E."/>
            <person name="Grzebelus E."/>
            <person name="Grzebelus D."/>
            <person name="Ashrafi H."/>
            <person name="Zheng Z."/>
            <person name="Cheng S."/>
            <person name="Spooner D."/>
            <person name="Van Deynze A."/>
            <person name="Simon P."/>
        </authorList>
    </citation>
    <scope>NUCLEOTIDE SEQUENCE</scope>
    <source>
        <tissue evidence="3">Leaf</tissue>
    </source>
</reference>
<dbReference type="Pfam" id="PF00646">
    <property type="entry name" value="F-box"/>
    <property type="match status" value="1"/>
</dbReference>
<dbReference type="InterPro" id="IPR036047">
    <property type="entry name" value="F-box-like_dom_sf"/>
</dbReference>
<dbReference type="EMBL" id="CP093344">
    <property type="protein sequence ID" value="WOG87319.1"/>
    <property type="molecule type" value="Genomic_DNA"/>
</dbReference>
<evidence type="ECO:0000313" key="3">
    <source>
        <dbReference type="EMBL" id="WOG87319.1"/>
    </source>
</evidence>
<accession>A0AAF0WCZ0</accession>
<dbReference type="NCBIfam" id="TIGR01640">
    <property type="entry name" value="F_box_assoc_1"/>
    <property type="match status" value="1"/>
</dbReference>
<dbReference type="InterPro" id="IPR001810">
    <property type="entry name" value="F-box_dom"/>
</dbReference>
<evidence type="ECO:0000259" key="1">
    <source>
        <dbReference type="Pfam" id="PF00646"/>
    </source>
</evidence>
<dbReference type="PANTHER" id="PTHR35546:SF115">
    <property type="entry name" value="F-BOX DOMAIN-CONTAINING PROTEIN"/>
    <property type="match status" value="1"/>
</dbReference>
<proteinExistence type="predicted"/>